<protein>
    <submittedName>
        <fullName evidence="10">LIVCS family branched-chain amino acid:cation transporter</fullName>
    </submittedName>
</protein>
<evidence type="ECO:0000256" key="5">
    <source>
        <dbReference type="ARBA" id="ARBA00022692"/>
    </source>
</evidence>
<keyword evidence="4" id="KW-1003">Cell membrane</keyword>
<comment type="similarity">
    <text evidence="2">Belongs to the branched chain amino acid transporter family.</text>
</comment>
<evidence type="ECO:0000256" key="9">
    <source>
        <dbReference type="SAM" id="Phobius"/>
    </source>
</evidence>
<dbReference type="NCBIfam" id="TIGR00796">
    <property type="entry name" value="livcs"/>
    <property type="match status" value="1"/>
</dbReference>
<feature type="transmembrane region" description="Helical" evidence="9">
    <location>
        <begin position="273"/>
        <end position="299"/>
    </location>
</feature>
<dbReference type="Pfam" id="PF05525">
    <property type="entry name" value="Branch_AA_trans"/>
    <property type="match status" value="1"/>
</dbReference>
<evidence type="ECO:0000256" key="8">
    <source>
        <dbReference type="ARBA" id="ARBA00023136"/>
    </source>
</evidence>
<keyword evidence="3" id="KW-0813">Transport</keyword>
<dbReference type="GO" id="GO:0015818">
    <property type="term" value="P:isoleucine transport"/>
    <property type="evidence" value="ECO:0007669"/>
    <property type="project" value="TreeGrafter"/>
</dbReference>
<comment type="subcellular location">
    <subcellularLocation>
        <location evidence="1">Cell membrane</location>
        <topology evidence="1">Multi-pass membrane protein</topology>
    </subcellularLocation>
</comment>
<keyword evidence="11" id="KW-1185">Reference proteome</keyword>
<feature type="transmembrane region" description="Helical" evidence="9">
    <location>
        <begin position="79"/>
        <end position="98"/>
    </location>
</feature>
<feature type="transmembrane region" description="Helical" evidence="9">
    <location>
        <begin position="118"/>
        <end position="134"/>
    </location>
</feature>
<keyword evidence="6" id="KW-0029">Amino-acid transport</keyword>
<dbReference type="AlphaFoldDB" id="A0AAE3XIW6"/>
<dbReference type="PANTHER" id="PTHR30588">
    <property type="entry name" value="BRANCHED-CHAIN AMINO ACID TRANSPORT SYSTEM 2 CARRIER PROTEIN"/>
    <property type="match status" value="1"/>
</dbReference>
<feature type="transmembrane region" description="Helical" evidence="9">
    <location>
        <begin position="218"/>
        <end position="239"/>
    </location>
</feature>
<accession>A0AAE3XIW6</accession>
<evidence type="ECO:0000256" key="1">
    <source>
        <dbReference type="ARBA" id="ARBA00004651"/>
    </source>
</evidence>
<feature type="transmembrane region" description="Helical" evidence="9">
    <location>
        <begin position="367"/>
        <end position="390"/>
    </location>
</feature>
<keyword evidence="7 9" id="KW-1133">Transmembrane helix</keyword>
<evidence type="ECO:0000256" key="4">
    <source>
        <dbReference type="ARBA" id="ARBA00022475"/>
    </source>
</evidence>
<keyword evidence="8 9" id="KW-0472">Membrane</keyword>
<keyword evidence="5 9" id="KW-0812">Transmembrane</keyword>
<feature type="transmembrane region" description="Helical" evidence="9">
    <location>
        <begin position="146"/>
        <end position="166"/>
    </location>
</feature>
<dbReference type="GO" id="GO:0015820">
    <property type="term" value="P:L-leucine transport"/>
    <property type="evidence" value="ECO:0007669"/>
    <property type="project" value="TreeGrafter"/>
</dbReference>
<feature type="transmembrane region" description="Helical" evidence="9">
    <location>
        <begin position="43"/>
        <end position="63"/>
    </location>
</feature>
<feature type="transmembrane region" description="Helical" evidence="9">
    <location>
        <begin position="186"/>
        <end position="206"/>
    </location>
</feature>
<evidence type="ECO:0000256" key="7">
    <source>
        <dbReference type="ARBA" id="ARBA00022989"/>
    </source>
</evidence>
<dbReference type="RefSeq" id="WP_309936693.1">
    <property type="nucleotide sequence ID" value="NZ_AP025305.1"/>
</dbReference>
<evidence type="ECO:0000256" key="2">
    <source>
        <dbReference type="ARBA" id="ARBA00008540"/>
    </source>
</evidence>
<dbReference type="GO" id="GO:0015190">
    <property type="term" value="F:L-leucine transmembrane transporter activity"/>
    <property type="evidence" value="ECO:0007669"/>
    <property type="project" value="TreeGrafter"/>
</dbReference>
<feature type="transmembrane region" description="Helical" evidence="9">
    <location>
        <begin position="334"/>
        <end position="355"/>
    </location>
</feature>
<organism evidence="10 11">
    <name type="scientific">Aureibacter tunicatorum</name>
    <dbReference type="NCBI Taxonomy" id="866807"/>
    <lineage>
        <taxon>Bacteria</taxon>
        <taxon>Pseudomonadati</taxon>
        <taxon>Bacteroidota</taxon>
        <taxon>Cytophagia</taxon>
        <taxon>Cytophagales</taxon>
        <taxon>Persicobacteraceae</taxon>
        <taxon>Aureibacter</taxon>
    </lineage>
</organism>
<sequence>MKKKLFDVLTIGGATFAMFFGAGNLLFPPSVGANLGEQWEMGAFGFCITSLGLSFLAILGVIISGKDFSGIADKVGKRFSLLLATTVILLIGPFLAIPRTAATTFEIGVQPLTSSVEGWWISIIYFGLVVFFCINPKNIIDKIGKFLTPFLVVSLLLIIGKAFISSEPISSDIAASEAFLTGFKEGYQTLDAMAGIVFTTIIISALRSKGYVSNQMKFKMTLFSGGLAIGLLAFVYWGLSFYGASFDLSSNPETSRADILVTLVNSSLGRTGLYIFAIAVSAACFTTAIGLTSTVCLFFSKMFNGKVSYKLLVVVVSVLGAILSVTGVDNIVMFSGPVLELLYPTIIVLIFLNLFGDKVPANIHKGMVTSTLLFSVVLMFENLSGVTTMFSSVHENLPFAEIGLSWLVPAFVGGLAGVLLSKLRLFRVQ</sequence>
<feature type="transmembrane region" description="Helical" evidence="9">
    <location>
        <begin position="5"/>
        <end position="23"/>
    </location>
</feature>
<evidence type="ECO:0000313" key="10">
    <source>
        <dbReference type="EMBL" id="MDR6237245.1"/>
    </source>
</evidence>
<feature type="transmembrane region" description="Helical" evidence="9">
    <location>
        <begin position="311"/>
        <end position="328"/>
    </location>
</feature>
<evidence type="ECO:0000256" key="6">
    <source>
        <dbReference type="ARBA" id="ARBA00022970"/>
    </source>
</evidence>
<feature type="transmembrane region" description="Helical" evidence="9">
    <location>
        <begin position="402"/>
        <end position="420"/>
    </location>
</feature>
<evidence type="ECO:0000256" key="3">
    <source>
        <dbReference type="ARBA" id="ARBA00022448"/>
    </source>
</evidence>
<dbReference type="InterPro" id="IPR004685">
    <property type="entry name" value="Brnchd-chn_aa_trnsp_Livcs"/>
</dbReference>
<evidence type="ECO:0000313" key="11">
    <source>
        <dbReference type="Proteomes" id="UP001185092"/>
    </source>
</evidence>
<name>A0AAE3XIW6_9BACT</name>
<dbReference type="GO" id="GO:0005304">
    <property type="term" value="F:L-valine transmembrane transporter activity"/>
    <property type="evidence" value="ECO:0007669"/>
    <property type="project" value="TreeGrafter"/>
</dbReference>
<gene>
    <name evidence="10" type="ORF">HNQ88_000221</name>
</gene>
<proteinExistence type="inferred from homology"/>
<dbReference type="PANTHER" id="PTHR30588:SF0">
    <property type="entry name" value="BRANCHED-CHAIN AMINO ACID PERMEASE BRNQ"/>
    <property type="match status" value="1"/>
</dbReference>
<comment type="caution">
    <text evidence="10">The sequence shown here is derived from an EMBL/GenBank/DDBJ whole genome shotgun (WGS) entry which is preliminary data.</text>
</comment>
<dbReference type="Proteomes" id="UP001185092">
    <property type="component" value="Unassembled WGS sequence"/>
</dbReference>
<dbReference type="GO" id="GO:0005886">
    <property type="term" value="C:plasma membrane"/>
    <property type="evidence" value="ECO:0007669"/>
    <property type="project" value="UniProtKB-SubCell"/>
</dbReference>
<dbReference type="GO" id="GO:0015188">
    <property type="term" value="F:L-isoleucine transmembrane transporter activity"/>
    <property type="evidence" value="ECO:0007669"/>
    <property type="project" value="TreeGrafter"/>
</dbReference>
<dbReference type="EMBL" id="JAVDQD010000001">
    <property type="protein sequence ID" value="MDR6237245.1"/>
    <property type="molecule type" value="Genomic_DNA"/>
</dbReference>
<reference evidence="10" key="1">
    <citation type="submission" date="2023-07" db="EMBL/GenBank/DDBJ databases">
        <title>Genomic Encyclopedia of Type Strains, Phase IV (KMG-IV): sequencing the most valuable type-strain genomes for metagenomic binning, comparative biology and taxonomic classification.</title>
        <authorList>
            <person name="Goeker M."/>
        </authorList>
    </citation>
    <scope>NUCLEOTIDE SEQUENCE</scope>
    <source>
        <strain evidence="10">DSM 26174</strain>
    </source>
</reference>